<keyword evidence="4" id="KW-1185">Reference proteome</keyword>
<dbReference type="PATRIC" id="fig|1096930.3.peg.3973"/>
<keyword evidence="2" id="KW-0732">Signal</keyword>
<dbReference type="PANTHER" id="PTHR39600:SF1">
    <property type="entry name" value="PEPTIDASE INHIBITOR I78 FAMILY PROTEIN"/>
    <property type="match status" value="1"/>
</dbReference>
<proteinExistence type="predicted"/>
<dbReference type="RefSeq" id="WP_021235728.1">
    <property type="nucleotide sequence ID" value="NZ_ATHL01000137.1"/>
</dbReference>
<dbReference type="Proteomes" id="UP000015527">
    <property type="component" value="Unassembled WGS sequence"/>
</dbReference>
<evidence type="ECO:0000313" key="4">
    <source>
        <dbReference type="Proteomes" id="UP000015527"/>
    </source>
</evidence>
<feature type="signal peptide" evidence="2">
    <location>
        <begin position="1"/>
        <end position="23"/>
    </location>
</feature>
<reference evidence="3 4" key="1">
    <citation type="journal article" date="2013" name="Genome Announc.">
        <title>Genome Sequence of Novosphingobium lindaniclasticum LE124T, Isolated from a Hexachlorocyclohexane Dumpsite.</title>
        <authorList>
            <person name="Saxena A."/>
            <person name="Nayyar N."/>
            <person name="Sangwan N."/>
            <person name="Kumari R."/>
            <person name="Khurana J.P."/>
            <person name="Lal R."/>
        </authorList>
    </citation>
    <scope>NUCLEOTIDE SEQUENCE [LARGE SCALE GENOMIC DNA]</scope>
    <source>
        <strain evidence="3 4">LE124</strain>
    </source>
</reference>
<gene>
    <name evidence="3" type="ORF">L284_20210</name>
</gene>
<comment type="caution">
    <text evidence="3">The sequence shown here is derived from an EMBL/GenBank/DDBJ whole genome shotgun (WGS) entry which is preliminary data.</text>
</comment>
<evidence type="ECO:0008006" key="5">
    <source>
        <dbReference type="Google" id="ProtNLM"/>
    </source>
</evidence>
<dbReference type="EMBL" id="ATHL01000137">
    <property type="protein sequence ID" value="EQB09091.1"/>
    <property type="molecule type" value="Genomic_DNA"/>
</dbReference>
<dbReference type="Gene3D" id="3.30.10.10">
    <property type="entry name" value="Trypsin Inhibitor V, subunit A"/>
    <property type="match status" value="1"/>
</dbReference>
<dbReference type="PROSITE" id="PS51257">
    <property type="entry name" value="PROKAR_LIPOPROTEIN"/>
    <property type="match status" value="1"/>
</dbReference>
<evidence type="ECO:0000313" key="3">
    <source>
        <dbReference type="EMBL" id="EQB09091.1"/>
    </source>
</evidence>
<accession>T0GYM4</accession>
<dbReference type="eggNOG" id="ENOG50339MI">
    <property type="taxonomic scope" value="Bacteria"/>
</dbReference>
<dbReference type="AlphaFoldDB" id="T0GYM4"/>
<evidence type="ECO:0000256" key="2">
    <source>
        <dbReference type="SAM" id="SignalP"/>
    </source>
</evidence>
<dbReference type="InterPro" id="IPR021719">
    <property type="entry name" value="Prot_inh_I78"/>
</dbReference>
<organism evidence="3 4">
    <name type="scientific">Novosphingobium lindaniclasticum LE124</name>
    <dbReference type="NCBI Taxonomy" id="1096930"/>
    <lineage>
        <taxon>Bacteria</taxon>
        <taxon>Pseudomonadati</taxon>
        <taxon>Pseudomonadota</taxon>
        <taxon>Alphaproteobacteria</taxon>
        <taxon>Sphingomonadales</taxon>
        <taxon>Sphingomonadaceae</taxon>
        <taxon>Novosphingobium</taxon>
    </lineage>
</organism>
<protein>
    <recommendedName>
        <fullName evidence="5">Peptidase inhibitor I78 family</fullName>
    </recommendedName>
</protein>
<dbReference type="PANTHER" id="PTHR39600">
    <property type="entry name" value="PEPTIDASE INHIBITOR I78 FAMILY PROTEIN"/>
    <property type="match status" value="1"/>
</dbReference>
<sequence length="111" mass="11577">MKNRLTARLAPAFTLATAIVALSACSSTGSDNMAEAPPPPPSMEPSCGADQLAAYVGQPASDEAIAAITAWRGGKPMRVLKPGTAVTMDFRPDRLNVQVDEQGKIKGFTCT</sequence>
<feature type="region of interest" description="Disordered" evidence="1">
    <location>
        <begin position="28"/>
        <end position="47"/>
    </location>
</feature>
<evidence type="ECO:0000256" key="1">
    <source>
        <dbReference type="SAM" id="MobiDB-lite"/>
    </source>
</evidence>
<name>T0GYM4_9SPHN</name>
<dbReference type="Pfam" id="PF11720">
    <property type="entry name" value="Inhibitor_I78"/>
    <property type="match status" value="1"/>
</dbReference>
<feature type="chain" id="PRO_5004564169" description="Peptidase inhibitor I78 family" evidence="2">
    <location>
        <begin position="24"/>
        <end position="111"/>
    </location>
</feature>